<keyword evidence="2" id="KW-0472">Membrane</keyword>
<feature type="region of interest" description="Disordered" evidence="1">
    <location>
        <begin position="86"/>
        <end position="115"/>
    </location>
</feature>
<protein>
    <submittedName>
        <fullName evidence="3">SFRICE_021831</fullName>
    </submittedName>
</protein>
<feature type="region of interest" description="Disordered" evidence="1">
    <location>
        <begin position="184"/>
        <end position="212"/>
    </location>
</feature>
<feature type="compositionally biased region" description="Basic and acidic residues" evidence="1">
    <location>
        <begin position="86"/>
        <end position="99"/>
    </location>
</feature>
<keyword evidence="2" id="KW-0812">Transmembrane</keyword>
<sequence length="212" mass="22409">MNFCAKISTLGMKGWFLFSLIPIKEESQCIIVEIHPMASPALSEVGGSVRLLLTKNHPVPTPASRTGALVNPLDCVDCVGGCDSGGEKGANEHTTDDKRWKRSVPPMDIGNTRGVTGSAYRNMQGILRMPMQGAPNAMANYMLFTCIMLFTYILNGGVPVGTGRTRVASLPGAALTVNSPLAGNDGGSIGLQSSRPARDLPCARDDARPPPI</sequence>
<accession>A0A2H1VS81</accession>
<proteinExistence type="predicted"/>
<dbReference type="AlphaFoldDB" id="A0A2H1VS81"/>
<evidence type="ECO:0000256" key="2">
    <source>
        <dbReference type="SAM" id="Phobius"/>
    </source>
</evidence>
<feature type="transmembrane region" description="Helical" evidence="2">
    <location>
        <begin position="137"/>
        <end position="154"/>
    </location>
</feature>
<dbReference type="EMBL" id="ODYU01004148">
    <property type="protein sequence ID" value="SOQ43711.1"/>
    <property type="molecule type" value="Genomic_DNA"/>
</dbReference>
<organism evidence="3">
    <name type="scientific">Spodoptera frugiperda</name>
    <name type="common">Fall armyworm</name>
    <dbReference type="NCBI Taxonomy" id="7108"/>
    <lineage>
        <taxon>Eukaryota</taxon>
        <taxon>Metazoa</taxon>
        <taxon>Ecdysozoa</taxon>
        <taxon>Arthropoda</taxon>
        <taxon>Hexapoda</taxon>
        <taxon>Insecta</taxon>
        <taxon>Pterygota</taxon>
        <taxon>Neoptera</taxon>
        <taxon>Endopterygota</taxon>
        <taxon>Lepidoptera</taxon>
        <taxon>Glossata</taxon>
        <taxon>Ditrysia</taxon>
        <taxon>Noctuoidea</taxon>
        <taxon>Noctuidae</taxon>
        <taxon>Amphipyrinae</taxon>
        <taxon>Spodoptera</taxon>
    </lineage>
</organism>
<keyword evidence="2" id="KW-1133">Transmembrane helix</keyword>
<evidence type="ECO:0000313" key="3">
    <source>
        <dbReference type="EMBL" id="SOQ43711.1"/>
    </source>
</evidence>
<evidence type="ECO:0000256" key="1">
    <source>
        <dbReference type="SAM" id="MobiDB-lite"/>
    </source>
</evidence>
<name>A0A2H1VS81_SPOFR</name>
<gene>
    <name evidence="3" type="ORF">SFRICE_021831</name>
</gene>
<feature type="compositionally biased region" description="Basic and acidic residues" evidence="1">
    <location>
        <begin position="196"/>
        <end position="212"/>
    </location>
</feature>
<reference evidence="3" key="1">
    <citation type="submission" date="2016-07" db="EMBL/GenBank/DDBJ databases">
        <authorList>
            <person name="Bretaudeau A."/>
        </authorList>
    </citation>
    <scope>NUCLEOTIDE SEQUENCE</scope>
    <source>
        <strain evidence="3">Rice</strain>
        <tissue evidence="3">Whole body</tissue>
    </source>
</reference>